<protein>
    <submittedName>
        <fullName evidence="3">Uncharacterized protein</fullName>
    </submittedName>
</protein>
<dbReference type="RefSeq" id="WP_344034868.1">
    <property type="nucleotide sequence ID" value="NZ_BAAAKE010000002.1"/>
</dbReference>
<evidence type="ECO:0000256" key="1">
    <source>
        <dbReference type="SAM" id="MobiDB-lite"/>
    </source>
</evidence>
<feature type="transmembrane region" description="Helical" evidence="2">
    <location>
        <begin position="41"/>
        <end position="63"/>
    </location>
</feature>
<feature type="compositionally biased region" description="Pro residues" evidence="1">
    <location>
        <begin position="85"/>
        <end position="94"/>
    </location>
</feature>
<feature type="compositionally biased region" description="Basic and acidic residues" evidence="1">
    <location>
        <begin position="117"/>
        <end position="132"/>
    </location>
</feature>
<keyword evidence="2" id="KW-1133">Transmembrane helix</keyword>
<feature type="region of interest" description="Disordered" evidence="1">
    <location>
        <begin position="68"/>
        <end position="132"/>
    </location>
</feature>
<evidence type="ECO:0000313" key="3">
    <source>
        <dbReference type="EMBL" id="MFC5052371.1"/>
    </source>
</evidence>
<feature type="region of interest" description="Disordered" evidence="1">
    <location>
        <begin position="1"/>
        <end position="35"/>
    </location>
</feature>
<accession>A0ABV9XQH7</accession>
<evidence type="ECO:0000313" key="4">
    <source>
        <dbReference type="Proteomes" id="UP001595833"/>
    </source>
</evidence>
<proteinExistence type="predicted"/>
<organism evidence="3 4">
    <name type="scientific">Saccharothrix xinjiangensis</name>
    <dbReference type="NCBI Taxonomy" id="204798"/>
    <lineage>
        <taxon>Bacteria</taxon>
        <taxon>Bacillati</taxon>
        <taxon>Actinomycetota</taxon>
        <taxon>Actinomycetes</taxon>
        <taxon>Pseudonocardiales</taxon>
        <taxon>Pseudonocardiaceae</taxon>
        <taxon>Saccharothrix</taxon>
    </lineage>
</organism>
<dbReference type="EMBL" id="JBHSJB010000003">
    <property type="protein sequence ID" value="MFC5052371.1"/>
    <property type="molecule type" value="Genomic_DNA"/>
</dbReference>
<feature type="compositionally biased region" description="Basic and acidic residues" evidence="1">
    <location>
        <begin position="1"/>
        <end position="10"/>
    </location>
</feature>
<dbReference type="Proteomes" id="UP001595833">
    <property type="component" value="Unassembled WGS sequence"/>
</dbReference>
<evidence type="ECO:0000256" key="2">
    <source>
        <dbReference type="SAM" id="Phobius"/>
    </source>
</evidence>
<name>A0ABV9XQH7_9PSEU</name>
<keyword evidence="4" id="KW-1185">Reference proteome</keyword>
<gene>
    <name evidence="3" type="ORF">ACFPFM_01245</name>
</gene>
<keyword evidence="2" id="KW-0812">Transmembrane</keyword>
<reference evidence="4" key="1">
    <citation type="journal article" date="2019" name="Int. J. Syst. Evol. Microbiol.">
        <title>The Global Catalogue of Microorganisms (GCM) 10K type strain sequencing project: providing services to taxonomists for standard genome sequencing and annotation.</title>
        <authorList>
            <consortium name="The Broad Institute Genomics Platform"/>
            <consortium name="The Broad Institute Genome Sequencing Center for Infectious Disease"/>
            <person name="Wu L."/>
            <person name="Ma J."/>
        </authorList>
    </citation>
    <scope>NUCLEOTIDE SEQUENCE [LARGE SCALE GENOMIC DNA]</scope>
    <source>
        <strain evidence="4">KCTC 12848</strain>
    </source>
</reference>
<sequence length="307" mass="31842">MNEHELRSAMRDAVVASSPPPPMDAGAALDRGRRARRRRKATWGASLAVVGIAVGAVLAPNLVGGAGRGEAPVASGSSEDTRPPSVTPAAPPSQPVGVTRGAPPPAASTRPSWPDGQTDRTATRGPRADRARGLLDDLRAALPAGLAGEDRERIGHPDHGPMTRHQGQYADTVDGVEVWEYTATTPVVRPGEPAVAELWIQVETRGNNRVGGEACEAATRHPHPLSGGGCEVVEVDGKRVGVVTGAVADPVRNTYDAGAFYRHPDGTLVMIGVSKAFGESGHPGMASVPLDGRQLAALAVDPRFHLG</sequence>
<comment type="caution">
    <text evidence="3">The sequence shown here is derived from an EMBL/GenBank/DDBJ whole genome shotgun (WGS) entry which is preliminary data.</text>
</comment>
<keyword evidence="2" id="KW-0472">Membrane</keyword>